<reference evidence="1" key="1">
    <citation type="submission" date="2018-05" db="EMBL/GenBank/DDBJ databases">
        <authorList>
            <person name="Lanie J.A."/>
            <person name="Ng W.-L."/>
            <person name="Kazmierczak K.M."/>
            <person name="Andrzejewski T.M."/>
            <person name="Davidsen T.M."/>
            <person name="Wayne K.J."/>
            <person name="Tettelin H."/>
            <person name="Glass J.I."/>
            <person name="Rusch D."/>
            <person name="Podicherti R."/>
            <person name="Tsui H.-C.T."/>
            <person name="Winkler M.E."/>
        </authorList>
    </citation>
    <scope>NUCLEOTIDE SEQUENCE</scope>
</reference>
<proteinExistence type="predicted"/>
<gene>
    <name evidence="1" type="ORF">METZ01_LOCUS296656</name>
</gene>
<dbReference type="Gene3D" id="3.90.1300.10">
    <property type="entry name" value="Amidase signature (AS) domain"/>
    <property type="match status" value="1"/>
</dbReference>
<feature type="non-terminal residue" evidence="1">
    <location>
        <position position="55"/>
    </location>
</feature>
<evidence type="ECO:0008006" key="2">
    <source>
        <dbReference type="Google" id="ProtNLM"/>
    </source>
</evidence>
<dbReference type="InterPro" id="IPR036928">
    <property type="entry name" value="AS_sf"/>
</dbReference>
<sequence length="55" mass="6405">VEKRDIPYLSTAELAELIRQKEVSPVEVTESYLERIADLNFKFNSYLTVCRNEAL</sequence>
<name>A0A382M8T9_9ZZZZ</name>
<dbReference type="SUPFAM" id="SSF75304">
    <property type="entry name" value="Amidase signature (AS) enzymes"/>
    <property type="match status" value="1"/>
</dbReference>
<dbReference type="EMBL" id="UINC01091211">
    <property type="protein sequence ID" value="SVC43802.1"/>
    <property type="molecule type" value="Genomic_DNA"/>
</dbReference>
<dbReference type="AlphaFoldDB" id="A0A382M8T9"/>
<evidence type="ECO:0000313" key="1">
    <source>
        <dbReference type="EMBL" id="SVC43802.1"/>
    </source>
</evidence>
<feature type="non-terminal residue" evidence="1">
    <location>
        <position position="1"/>
    </location>
</feature>
<accession>A0A382M8T9</accession>
<organism evidence="1">
    <name type="scientific">marine metagenome</name>
    <dbReference type="NCBI Taxonomy" id="408172"/>
    <lineage>
        <taxon>unclassified sequences</taxon>
        <taxon>metagenomes</taxon>
        <taxon>ecological metagenomes</taxon>
    </lineage>
</organism>
<protein>
    <recommendedName>
        <fullName evidence="2">Amidase domain-containing protein</fullName>
    </recommendedName>
</protein>